<dbReference type="InterPro" id="IPR003593">
    <property type="entry name" value="AAA+_ATPase"/>
</dbReference>
<feature type="compositionally biased region" description="Low complexity" evidence="1">
    <location>
        <begin position="513"/>
        <end position="523"/>
    </location>
</feature>
<dbReference type="PANTHER" id="PTHR36721">
    <property type="entry name" value="PROLINE-RICH FAMILY PROTEIN"/>
    <property type="match status" value="1"/>
</dbReference>
<feature type="region of interest" description="Disordered" evidence="1">
    <location>
        <begin position="1"/>
        <end position="225"/>
    </location>
</feature>
<dbReference type="SUPFAM" id="SSF52540">
    <property type="entry name" value="P-loop containing nucleoside triphosphate hydrolases"/>
    <property type="match status" value="1"/>
</dbReference>
<keyword evidence="4" id="KW-1185">Reference proteome</keyword>
<evidence type="ECO:0000313" key="3">
    <source>
        <dbReference type="EMBL" id="KAF9785136.1"/>
    </source>
</evidence>
<sequence length="1305" mass="144600">MSVPLPVFSPVPSSLDLKHHEPHSDDHDSPHPHHHHRKRERVKSFVKHLVSPFTDPSHSPANHHHQEKGSPSSSTTSLTVELGSVPNLLRKRESGNSVKSATMKNQPSPYSSPSPPSPTSRRFPSHDMSSLSPNPNHPSPDIDHQGSPTRKRERVKSIVNGIRRSSSQLFKKDKKDGRPHSTIASLAAESLSLGTAPTTPTILRRFSHSKHPSTTTTSTTGSDISTGYTEIKIGSVEGSLASPIFEVVTPISPTVAQPAELPTVVLSEEATKEEEEEEEEEESPESKPETSQSLPPLLGGSLPEEAESQPAGTASENPETSQSFPPLLGDSLPSEAEPHPAETVSEILDPLVFPLPPSPVSSPSPMADPDEPIRTFVDEEVDATLPNEAVHHDDAVAQPEETPQRDAAPQDKSVPDDDAVTHDNGAAQDSITPHDDPASHDDEEPRPDDSEVSSQDVQVQPSTTTDPVSMHPVSMDPASTDPVSVDPASTDPVSVDPASPDPASTISPSEQTSQPSPALVSPPAAVQHQQDICIPVVIPPMLFWPISNMRLSFFFTPVLTWWLAKGVWQIPRRLTLYLALEVVRLAFADNILQTELSIEIRQALEQRHRDVLWALRDAHRQHDHPAFFGRDGLVDEIVSRAEKLEFIALIGAGGIGKTSLALAVLHDKRIKKKFGANPVLFHATGPLFRVVGAGVETPEDLASLRPLLSSQQMLIILDNVESILDPHETDARAIYAIVKELSDLNNICLCITSRISTVPPHCRRLEIPTSTMEAARGIFYSIYGDGERSTIIDDLLQRLDFHAFSITLLATVASDNKWSYDRLTEEWGEHRSQVLKMDHNDSLAATIELSLTSPTFRKLGPNARDLLGVVAFYPQGVDEKNLKWFFPTIPDGQNIFDKFCVLSLAYRNNGSITMLAPLRDYLSPQDPKSSSFLCATKDCYFTRLSVDLYPGRPGFAEAEWIKLEGVNVEHLHDVFTSVNTGAFNVWNTCAKFMEHLFWHKPRHTALGSKIEGLPDSHPSKPRCSFELSQLFGSVGNHAEQKQILTHALTFSSETEDYFQVAQILRSLSGWWDSTRKGFNRQRKDWKGMKVSGTWRGERARCCRRSRLTAHRFPTEDRSHRVLGVVYDAMGKTKTVDAIHHLSMALVIAAPFGWRSELFSAHYSLAKLFCIDSTFNYAVAHIELAKSHTVDDAHDLGLAMEMQAWIWYRQHRAEESRCEALRGLEVYEKLKAERDIGNCRKLLRQIEKSIETKIFPEERCSDDGPATPDSLPASRQDSPKTPPKDPDGYFIAERNAVRSLFPKHVL</sequence>
<reference evidence="3" key="1">
    <citation type="journal article" date="2020" name="Nat. Commun.">
        <title>Large-scale genome sequencing of mycorrhizal fungi provides insights into the early evolution of symbiotic traits.</title>
        <authorList>
            <person name="Miyauchi S."/>
            <person name="Kiss E."/>
            <person name="Kuo A."/>
            <person name="Drula E."/>
            <person name="Kohler A."/>
            <person name="Sanchez-Garcia M."/>
            <person name="Morin E."/>
            <person name="Andreopoulos B."/>
            <person name="Barry K.W."/>
            <person name="Bonito G."/>
            <person name="Buee M."/>
            <person name="Carver A."/>
            <person name="Chen C."/>
            <person name="Cichocki N."/>
            <person name="Clum A."/>
            <person name="Culley D."/>
            <person name="Crous P.W."/>
            <person name="Fauchery L."/>
            <person name="Girlanda M."/>
            <person name="Hayes R.D."/>
            <person name="Keri Z."/>
            <person name="LaButti K."/>
            <person name="Lipzen A."/>
            <person name="Lombard V."/>
            <person name="Magnuson J."/>
            <person name="Maillard F."/>
            <person name="Murat C."/>
            <person name="Nolan M."/>
            <person name="Ohm R.A."/>
            <person name="Pangilinan J."/>
            <person name="Pereira M.F."/>
            <person name="Perotto S."/>
            <person name="Peter M."/>
            <person name="Pfister S."/>
            <person name="Riley R."/>
            <person name="Sitrit Y."/>
            <person name="Stielow J.B."/>
            <person name="Szollosi G."/>
            <person name="Zifcakova L."/>
            <person name="Stursova M."/>
            <person name="Spatafora J.W."/>
            <person name="Tedersoo L."/>
            <person name="Vaario L.M."/>
            <person name="Yamada A."/>
            <person name="Yan M."/>
            <person name="Wang P."/>
            <person name="Xu J."/>
            <person name="Bruns T."/>
            <person name="Baldrian P."/>
            <person name="Vilgalys R."/>
            <person name="Dunand C."/>
            <person name="Henrissat B."/>
            <person name="Grigoriev I.V."/>
            <person name="Hibbett D."/>
            <person name="Nagy L.G."/>
            <person name="Martin F.M."/>
        </authorList>
    </citation>
    <scope>NUCLEOTIDE SEQUENCE</scope>
    <source>
        <strain evidence="3">UH-Tt-Lm1</strain>
    </source>
</reference>
<feature type="compositionally biased region" description="Polar residues" evidence="1">
    <location>
        <begin position="310"/>
        <end position="324"/>
    </location>
</feature>
<comment type="caution">
    <text evidence="3">The sequence shown here is derived from an EMBL/GenBank/DDBJ whole genome shotgun (WGS) entry which is preliminary data.</text>
</comment>
<feature type="compositionally biased region" description="Low complexity" evidence="1">
    <location>
        <begin position="213"/>
        <end position="225"/>
    </location>
</feature>
<dbReference type="EMBL" id="WIUZ02000007">
    <property type="protein sequence ID" value="KAF9785136.1"/>
    <property type="molecule type" value="Genomic_DNA"/>
</dbReference>
<evidence type="ECO:0000259" key="2">
    <source>
        <dbReference type="SMART" id="SM00382"/>
    </source>
</evidence>
<feature type="compositionally biased region" description="Low complexity" evidence="1">
    <location>
        <begin position="1"/>
        <end position="15"/>
    </location>
</feature>
<evidence type="ECO:0000313" key="4">
    <source>
        <dbReference type="Proteomes" id="UP000736335"/>
    </source>
</evidence>
<feature type="compositionally biased region" description="Pro residues" evidence="1">
    <location>
        <begin position="353"/>
        <end position="362"/>
    </location>
</feature>
<dbReference type="Proteomes" id="UP000736335">
    <property type="component" value="Unassembled WGS sequence"/>
</dbReference>
<feature type="compositionally biased region" description="Polar residues" evidence="1">
    <location>
        <begin position="452"/>
        <end position="467"/>
    </location>
</feature>
<dbReference type="Gene3D" id="3.40.50.300">
    <property type="entry name" value="P-loop containing nucleotide triphosphate hydrolases"/>
    <property type="match status" value="1"/>
</dbReference>
<feature type="compositionally biased region" description="Polar residues" evidence="1">
    <location>
        <begin position="95"/>
        <end position="106"/>
    </location>
</feature>
<feature type="compositionally biased region" description="Polar residues" evidence="1">
    <location>
        <begin position="69"/>
        <end position="79"/>
    </location>
</feature>
<dbReference type="InterPro" id="IPR049052">
    <property type="entry name" value="nSTAND1"/>
</dbReference>
<feature type="region of interest" description="Disordered" evidence="1">
    <location>
        <begin position="257"/>
        <end position="523"/>
    </location>
</feature>
<feature type="compositionally biased region" description="Low complexity" evidence="1">
    <location>
        <begin position="489"/>
        <end position="505"/>
    </location>
</feature>
<dbReference type="InterPro" id="IPR027417">
    <property type="entry name" value="P-loop_NTPase"/>
</dbReference>
<dbReference type="PRINTS" id="PR00364">
    <property type="entry name" value="DISEASERSIST"/>
</dbReference>
<feature type="compositionally biased region" description="Low complexity" evidence="1">
    <location>
        <begin position="289"/>
        <end position="303"/>
    </location>
</feature>
<feature type="compositionally biased region" description="Basic residues" evidence="1">
    <location>
        <begin position="32"/>
        <end position="46"/>
    </location>
</feature>
<proteinExistence type="predicted"/>
<feature type="domain" description="AAA+ ATPase" evidence="2">
    <location>
        <begin position="643"/>
        <end position="771"/>
    </location>
</feature>
<reference evidence="3" key="2">
    <citation type="submission" date="2020-11" db="EMBL/GenBank/DDBJ databases">
        <authorList>
            <consortium name="DOE Joint Genome Institute"/>
            <person name="Kuo A."/>
            <person name="Miyauchi S."/>
            <person name="Kiss E."/>
            <person name="Drula E."/>
            <person name="Kohler A."/>
            <person name="Sanchez-Garcia M."/>
            <person name="Andreopoulos B."/>
            <person name="Barry K.W."/>
            <person name="Bonito G."/>
            <person name="Buee M."/>
            <person name="Carver A."/>
            <person name="Chen C."/>
            <person name="Cichocki N."/>
            <person name="Clum A."/>
            <person name="Culley D."/>
            <person name="Crous P.W."/>
            <person name="Fauchery L."/>
            <person name="Girlanda M."/>
            <person name="Hayes R."/>
            <person name="Keri Z."/>
            <person name="Labutti K."/>
            <person name="Lipzen A."/>
            <person name="Lombard V."/>
            <person name="Magnuson J."/>
            <person name="Maillard F."/>
            <person name="Morin E."/>
            <person name="Murat C."/>
            <person name="Nolan M."/>
            <person name="Ohm R."/>
            <person name="Pangilinan J."/>
            <person name="Pereira M."/>
            <person name="Perotto S."/>
            <person name="Peter M."/>
            <person name="Riley R."/>
            <person name="Sitrit Y."/>
            <person name="Stielow B."/>
            <person name="Szollosi G."/>
            <person name="Zifcakova L."/>
            <person name="Stursova M."/>
            <person name="Spatafora J.W."/>
            <person name="Tedersoo L."/>
            <person name="Vaario L.-M."/>
            <person name="Yamada A."/>
            <person name="Yan M."/>
            <person name="Wang P."/>
            <person name="Xu J."/>
            <person name="Bruns T."/>
            <person name="Baldrian P."/>
            <person name="Vilgalys R."/>
            <person name="Henrissat B."/>
            <person name="Grigoriev I.V."/>
            <person name="Hibbett D."/>
            <person name="Nagy L.G."/>
            <person name="Martin F.M."/>
        </authorList>
    </citation>
    <scope>NUCLEOTIDE SEQUENCE</scope>
    <source>
        <strain evidence="3">UH-Tt-Lm1</strain>
    </source>
</reference>
<dbReference type="SMART" id="SM00382">
    <property type="entry name" value="AAA"/>
    <property type="match status" value="1"/>
</dbReference>
<feature type="region of interest" description="Disordered" evidence="1">
    <location>
        <begin position="1256"/>
        <end position="1288"/>
    </location>
</feature>
<feature type="compositionally biased region" description="Polar residues" evidence="1">
    <location>
        <begin position="192"/>
        <end position="201"/>
    </location>
</feature>
<dbReference type="PANTHER" id="PTHR36721:SF1">
    <property type="entry name" value="OS04G0446401 PROTEIN"/>
    <property type="match status" value="1"/>
</dbReference>
<accession>A0A9P6HE34</accession>
<protein>
    <recommendedName>
        <fullName evidence="2">AAA+ ATPase domain-containing protein</fullName>
    </recommendedName>
</protein>
<name>A0A9P6HE34_9AGAM</name>
<feature type="compositionally biased region" description="Basic and acidic residues" evidence="1">
    <location>
        <begin position="170"/>
        <end position="179"/>
    </location>
</feature>
<feature type="compositionally biased region" description="Basic and acidic residues" evidence="1">
    <location>
        <begin position="16"/>
        <end position="31"/>
    </location>
</feature>
<evidence type="ECO:0000256" key="1">
    <source>
        <dbReference type="SAM" id="MobiDB-lite"/>
    </source>
</evidence>
<organism evidence="3 4">
    <name type="scientific">Thelephora terrestris</name>
    <dbReference type="NCBI Taxonomy" id="56493"/>
    <lineage>
        <taxon>Eukaryota</taxon>
        <taxon>Fungi</taxon>
        <taxon>Dikarya</taxon>
        <taxon>Basidiomycota</taxon>
        <taxon>Agaricomycotina</taxon>
        <taxon>Agaricomycetes</taxon>
        <taxon>Thelephorales</taxon>
        <taxon>Thelephoraceae</taxon>
        <taxon>Thelephora</taxon>
    </lineage>
</organism>
<dbReference type="Pfam" id="PF20703">
    <property type="entry name" value="nSTAND1"/>
    <property type="match status" value="1"/>
</dbReference>
<feature type="compositionally biased region" description="Acidic residues" evidence="1">
    <location>
        <begin position="271"/>
        <end position="283"/>
    </location>
</feature>
<gene>
    <name evidence="3" type="ORF">BJ322DRAFT_1020724</name>
</gene>